<feature type="domain" description="CUB" evidence="5">
    <location>
        <begin position="776"/>
        <end position="917"/>
    </location>
</feature>
<evidence type="ECO:0000313" key="8">
    <source>
        <dbReference type="Proteomes" id="UP000767947"/>
    </source>
</evidence>
<gene>
    <name evidence="7" type="ORF">G6042_05565</name>
</gene>
<dbReference type="InterPro" id="IPR056600">
    <property type="entry name" value="GBD_T9SS_assoc"/>
</dbReference>
<dbReference type="InterPro" id="IPR050964">
    <property type="entry name" value="Striated_Muscle_Regulatory"/>
</dbReference>
<keyword evidence="1 4" id="KW-0732">Signal</keyword>
<dbReference type="NCBIfam" id="TIGR04131">
    <property type="entry name" value="Bac_Flav_CTERM"/>
    <property type="match status" value="1"/>
</dbReference>
<comment type="caution">
    <text evidence="7">The sequence shown here is derived from an EMBL/GenBank/DDBJ whole genome shotgun (WGS) entry which is preliminary data.</text>
</comment>
<dbReference type="InterPro" id="IPR014755">
    <property type="entry name" value="Cu-Rt/internalin_Ig-like"/>
</dbReference>
<dbReference type="Proteomes" id="UP000767947">
    <property type="component" value="Unassembled WGS sequence"/>
</dbReference>
<dbReference type="CDD" id="cd00041">
    <property type="entry name" value="CUB"/>
    <property type="match status" value="1"/>
</dbReference>
<dbReference type="SMART" id="SM00060">
    <property type="entry name" value="FN3"/>
    <property type="match status" value="5"/>
</dbReference>
<dbReference type="Gene3D" id="2.60.40.1220">
    <property type="match status" value="1"/>
</dbReference>
<dbReference type="InterPro" id="IPR000859">
    <property type="entry name" value="CUB_dom"/>
</dbReference>
<dbReference type="Gene3D" id="2.60.40.10">
    <property type="entry name" value="Immunoglobulins"/>
    <property type="match status" value="5"/>
</dbReference>
<reference evidence="7 8" key="1">
    <citation type="submission" date="2020-02" db="EMBL/GenBank/DDBJ databases">
        <title>Flavobacterium sp. genome.</title>
        <authorList>
            <person name="Jung H.S."/>
            <person name="Baek J.H."/>
            <person name="Jeon C.O."/>
        </authorList>
    </citation>
    <scope>NUCLEOTIDE SEQUENCE [LARGE SCALE GENOMIC DNA]</scope>
    <source>
        <strain evidence="7 8">SE-s27</strain>
    </source>
</reference>
<evidence type="ECO:0000256" key="2">
    <source>
        <dbReference type="ARBA" id="ARBA00022737"/>
    </source>
</evidence>
<dbReference type="Pfam" id="PF00041">
    <property type="entry name" value="fn3"/>
    <property type="match status" value="2"/>
</dbReference>
<evidence type="ECO:0000256" key="3">
    <source>
        <dbReference type="ARBA" id="ARBA00023157"/>
    </source>
</evidence>
<dbReference type="CDD" id="cd00063">
    <property type="entry name" value="FN3"/>
    <property type="match status" value="3"/>
</dbReference>
<keyword evidence="8" id="KW-1185">Reference proteome</keyword>
<name>A0ABX1QUW7_9FLAO</name>
<keyword evidence="3" id="KW-1015">Disulfide bond</keyword>
<dbReference type="InterPro" id="IPR035914">
    <property type="entry name" value="Sperma_CUB_dom_sf"/>
</dbReference>
<dbReference type="Pfam" id="PF13585">
    <property type="entry name" value="CHU_C"/>
    <property type="match status" value="1"/>
</dbReference>
<evidence type="ECO:0000259" key="5">
    <source>
        <dbReference type="PROSITE" id="PS01180"/>
    </source>
</evidence>
<proteinExistence type="predicted"/>
<dbReference type="InterPro" id="IPR013320">
    <property type="entry name" value="ConA-like_dom_sf"/>
</dbReference>
<evidence type="ECO:0000256" key="4">
    <source>
        <dbReference type="SAM" id="SignalP"/>
    </source>
</evidence>
<evidence type="ECO:0000259" key="6">
    <source>
        <dbReference type="PROSITE" id="PS50853"/>
    </source>
</evidence>
<dbReference type="EMBL" id="JAAMPT010000203">
    <property type="protein sequence ID" value="NMH24732.1"/>
    <property type="molecule type" value="Genomic_DNA"/>
</dbReference>
<dbReference type="NCBIfam" id="NF038128">
    <property type="entry name" value="choice_anch_J"/>
    <property type="match status" value="3"/>
</dbReference>
<keyword evidence="2" id="KW-0677">Repeat</keyword>
<dbReference type="SUPFAM" id="SSF49854">
    <property type="entry name" value="Spermadhesin, CUB domain"/>
    <property type="match status" value="1"/>
</dbReference>
<dbReference type="InterPro" id="IPR003961">
    <property type="entry name" value="FN3_dom"/>
</dbReference>
<dbReference type="SUPFAM" id="SSF49899">
    <property type="entry name" value="Concanavalin A-like lectins/glucanases"/>
    <property type="match status" value="1"/>
</dbReference>
<feature type="domain" description="Fibronectin type-III" evidence="6">
    <location>
        <begin position="443"/>
        <end position="534"/>
    </location>
</feature>
<feature type="chain" id="PRO_5045893143" evidence="4">
    <location>
        <begin position="20"/>
        <end position="2503"/>
    </location>
</feature>
<evidence type="ECO:0000313" key="7">
    <source>
        <dbReference type="EMBL" id="NMH24732.1"/>
    </source>
</evidence>
<dbReference type="PROSITE" id="PS01180">
    <property type="entry name" value="CUB"/>
    <property type="match status" value="1"/>
</dbReference>
<dbReference type="PROSITE" id="PS50853">
    <property type="entry name" value="FN3"/>
    <property type="match status" value="5"/>
</dbReference>
<dbReference type="RefSeq" id="WP_169523317.1">
    <property type="nucleotide sequence ID" value="NZ_JAAMPT010000203.1"/>
</dbReference>
<dbReference type="Gene3D" id="2.60.120.290">
    <property type="entry name" value="Spermadhesin, CUB domain"/>
    <property type="match status" value="1"/>
</dbReference>
<dbReference type="InterPro" id="IPR026341">
    <property type="entry name" value="T9SS_type_B"/>
</dbReference>
<dbReference type="Gene3D" id="2.60.120.200">
    <property type="match status" value="3"/>
</dbReference>
<dbReference type="Pfam" id="PF23759">
    <property type="entry name" value="GBD_T9SS_assoc"/>
    <property type="match status" value="2"/>
</dbReference>
<protein>
    <submittedName>
        <fullName evidence="7">T9SS type B sorting domain-containing protein</fullName>
    </submittedName>
</protein>
<dbReference type="SMART" id="SM00042">
    <property type="entry name" value="CUB"/>
    <property type="match status" value="1"/>
</dbReference>
<feature type="domain" description="Fibronectin type-III" evidence="6">
    <location>
        <begin position="924"/>
        <end position="1021"/>
    </location>
</feature>
<dbReference type="InterPro" id="IPR036116">
    <property type="entry name" value="FN3_sf"/>
</dbReference>
<feature type="domain" description="Fibronectin type-III" evidence="6">
    <location>
        <begin position="699"/>
        <end position="795"/>
    </location>
</feature>
<dbReference type="PANTHER" id="PTHR13817">
    <property type="entry name" value="TITIN"/>
    <property type="match status" value="1"/>
</dbReference>
<evidence type="ECO:0000256" key="1">
    <source>
        <dbReference type="ARBA" id="ARBA00022729"/>
    </source>
</evidence>
<dbReference type="InterPro" id="IPR013783">
    <property type="entry name" value="Ig-like_fold"/>
</dbReference>
<accession>A0ABX1QUW7</accession>
<dbReference type="Pfam" id="PF07675">
    <property type="entry name" value="Cleaved_Adhesin"/>
    <property type="match status" value="3"/>
</dbReference>
<dbReference type="SUPFAM" id="SSF49265">
    <property type="entry name" value="Fibronectin type III"/>
    <property type="match status" value="3"/>
</dbReference>
<dbReference type="InterPro" id="IPR011628">
    <property type="entry name" value="Cleaved_adhesin"/>
</dbReference>
<sequence length="2503" mass="265535">MKKITFLLLAIFFSTVGYSQFTPIVEGFESTSGPDDAPSTNWTLDTGNWLVFDNGVGTALRWGISTSTAPPTQVYQGTNSAYMNRQTSFPENQTVEDYLVSPEVYIPQNGQLKFWTRGFLAGNQGTVYQIKIAPADVPDPTNPIYYTLVQQWTDADLVTTISQFQEKTVDLSDYQTFNVRIAFVMQQAPIASPYGDRWFIDNVSVVERCFDPTLQPVTNITSSSAQLNWTSPAGSTAWEIEVIPATATPTGVGVPYTGGSPYTITTTLPGNAPLLPSTEYKYYIRVVCANSSSAWMEGTFTTLRKGLTCADPIPITSLTYLTTDNTANYADNYDIAQPLACAGTATNYMVGNDVFYSYTATVTGNINIKLTPTATGSSIFVYNNTCPGAGVPCAGGAANTNSNVRNINVSVVAGNTYTIVVSSSALNQTVGYTLLIQQSFCTIPAAPTVGGITQTSANFSWAAGTASSWEVLVQTAGQPFPNNISGTLTSVNTNSPSPTVLTPNTAYEVYVRTDCGDGTFSGWIGPVPFRTLCSPYTPNFQEGFNTTSTTEPCWTVINGNNDANAWDMNYATTPFEGNQSASIATATGSNNNDWLISPQFVLNGNQRLKFRYRVGSATQQGSFRVMLAPTPGGIAPADFTETLVATTAYTNENYLERVVNLSGYTGTVNIAWHVPQGSPGGNRIFIDNVIVEDIPTCPDPSAITFNTVTHNTVNLEWTNGGTETQWHVIALPCNAPAPTASSTGWQLVDNNPFTLGNGSIVLNPLTCYNVYVRAVCDSGVSPWSSDPTVFTTLVAPPVCGGTYVDFGGPTGNYLANTDETFTVCAPAGELVTIAFTSFNVEPLNDALYIFDGSSTSAPQFASTNGAGNVPGGLAGGFWGTTLPGPFTSSAPGGCLTFKFVSNATVQNAGWTANVLCATAPTCTKPSTLLSSNLTASSVQIEWTQHPNPDNSVATVWQVLKLPCGSPTPTAAATGWEETTNNPYTFDNLDPNTCYDFYVRAVCSSTDSSVWAGIKNITTFCVAIPIPFQEGFNTDSLTEACWTVLNVNADEDAWDMNYATNPYEGNQVASILTQGNGTGVNANNDWLISPQLSGLNGNQRLRYRYRVQSSGEPNAFRVMLSPTASTTPADFTTTLVPLATYNNATYVEAIVPLTDITGTVNIAFHVQGGAPAGNRLYIDKFIVENIPTCFEPTALQVLSTTSSSAYLSWTDTNTPPATQWEVIVVEQGSSEPLITLPVNPLNLVSVNTIQFTGLQSSTFYTYYVRAICSETDRSVWSVGANFVTKPGNDECINAEFVPVNSAQDCLDTVSGIVTGATASGLPNLTAPCVGTPDDDVWYEFVATNSYLTVSLLDIVGPTMNFAVYSGSCGTLTQVGCSGTSANNTLSYTVNDMVVGNIYYIRVYSNSAQPQTGSFKVCITTPSTCENARTVCDYTYKNTTGVASLGQIGCLITSPNPKFFIIQVTQTGPLSYLINQSTQESTFDPVTGNIIPGPANLDVDYAAWGPFTSQAAACSTISPTPGTFIPPGIGVPVTQTTGCSYSIFPTETLNIVNAQAGQYYVLMITNFINQSGYISLIQTNAIEDNPAYNPNHGSTECCPDAYFTYNNNNTFCKVAGEPNPVATALEGSVLGSFTAQPDGLVFIDAATGVIDLMASAPGYYQVTNTTIPDDICDAARTAFTFIRITEIQNATLQYVTNTACSNDTTILPATTSGAINGTFSVQPQGGLYINPDNGDITPNLSSPGTYTVSYNPPDTGSCPPGASATATVVIKAVPSAVTPGDIVACDGYDLPTLSVGNYYTGPDATGDLITLPYTVETSQTVYVYSTANGCINQDNFDVTINTVPDPTVAVTDAASCNDTGTIVVTSPTGTGTPLLSDLFISEVTDHNTGALTYVELYNGTGATVNLANYKLKVFTFGTNPSTGVNLCEFPLTGTLANNSVIVIKIGGTSANQGGVVPNIVSTCGGVTNNDHIKLTSNTDIDIDLWGRTDGAVYTPAAAGYVYRRLNTATPLPSLIWNPADWTASAPVDYTNVGSYQGLPPSGYEYSLDNGTQQSSTTFTGVAPGNHTIVVHDLATGCSSAPFDVVVGAGSLAPSDTQFSYVTPVCKNATTNPMPSPVNVTTFRANGTYSEDLTFSTGLDINPTTGEINLATSTTGVHRVVYTVSQDFASCQDAGSSTFDITINPIVTPVVGFNYSPLTVCESTSGTLDPIYDSGFNTLGQFTVTPSTGLVISSTGVISLGGASDPGTYSIVYSVNADANACQVSNTSATVNVVINAAITPTFDPIDIVICFGEELAPLQTPSIEGVTGVWSPALNNTATTEYSFAPDAGQCAVIPPTVTINVIPLPEFTITQGCIDNNYTLAAVESNSVNPSYAWFDASNNQIGTSQSVVVTASGTYKLVITQNDCSTEELVEVESALCSFDIQKGISANGDGYNDNFELTGFDVKKLQIFNRYGMKVYSKNNYSNEWYGQSDKGDELPDGTYYYVIDRNNAKTVTGWIYINRAQ</sequence>
<organism evidence="7 8">
    <name type="scientific">Flavobacterium solisilvae</name>
    <dbReference type="NCBI Taxonomy" id="1852019"/>
    <lineage>
        <taxon>Bacteria</taxon>
        <taxon>Pseudomonadati</taxon>
        <taxon>Bacteroidota</taxon>
        <taxon>Flavobacteriia</taxon>
        <taxon>Flavobacteriales</taxon>
        <taxon>Flavobacteriaceae</taxon>
        <taxon>Flavobacterium</taxon>
    </lineage>
</organism>
<feature type="signal peptide" evidence="4">
    <location>
        <begin position="1"/>
        <end position="19"/>
    </location>
</feature>
<feature type="domain" description="Fibronectin type-III" evidence="6">
    <location>
        <begin position="1190"/>
        <end position="1286"/>
    </location>
</feature>
<feature type="domain" description="Fibronectin type-III" evidence="6">
    <location>
        <begin position="211"/>
        <end position="306"/>
    </location>
</feature>
<dbReference type="PANTHER" id="PTHR13817:SF166">
    <property type="entry name" value="NEURONAL IGCAM-RELATED"/>
    <property type="match status" value="1"/>
</dbReference>